<organism evidence="1 2">
    <name type="scientific">Bacillus thermotolerans</name>
    <name type="common">Quasibacillus thermotolerans</name>
    <dbReference type="NCBI Taxonomy" id="1221996"/>
    <lineage>
        <taxon>Bacteria</taxon>
        <taxon>Bacillati</taxon>
        <taxon>Bacillota</taxon>
        <taxon>Bacilli</taxon>
        <taxon>Bacillales</taxon>
        <taxon>Bacillaceae</taxon>
        <taxon>Bacillus</taxon>
    </lineage>
</organism>
<dbReference type="EMBL" id="JWIR02000026">
    <property type="protein sequence ID" value="KKB40835.1"/>
    <property type="molecule type" value="Genomic_DNA"/>
</dbReference>
<dbReference type="OrthoDB" id="9785438at2"/>
<keyword evidence="2" id="KW-1185">Reference proteome</keyword>
<dbReference type="RefSeq" id="WP_040048022.1">
    <property type="nucleotide sequence ID" value="NZ_JWIR02000026.1"/>
</dbReference>
<dbReference type="InterPro" id="IPR052927">
    <property type="entry name" value="DCC_oxidoreductase"/>
</dbReference>
<dbReference type="InterPro" id="IPR007263">
    <property type="entry name" value="DCC1-like"/>
</dbReference>
<accession>A0A0F5I6C0</accession>
<protein>
    <submittedName>
        <fullName evidence="1">Conserved protein YuxK</fullName>
    </submittedName>
</protein>
<evidence type="ECO:0000313" key="1">
    <source>
        <dbReference type="EMBL" id="KKB40835.1"/>
    </source>
</evidence>
<comment type="caution">
    <text evidence="1">The sequence shown here is derived from an EMBL/GenBank/DDBJ whole genome shotgun (WGS) entry which is preliminary data.</text>
</comment>
<gene>
    <name evidence="1" type="ORF">QY95_01147</name>
</gene>
<dbReference type="GO" id="GO:0015035">
    <property type="term" value="F:protein-disulfide reductase activity"/>
    <property type="evidence" value="ECO:0007669"/>
    <property type="project" value="InterPro"/>
</dbReference>
<dbReference type="STRING" id="1221996.QY95_01147"/>
<name>A0A0F5I6C0_BACTR</name>
<proteinExistence type="predicted"/>
<dbReference type="Pfam" id="PF04134">
    <property type="entry name" value="DCC1-like"/>
    <property type="match status" value="1"/>
</dbReference>
<evidence type="ECO:0000313" key="2">
    <source>
        <dbReference type="Proteomes" id="UP000031563"/>
    </source>
</evidence>
<dbReference type="Proteomes" id="UP000031563">
    <property type="component" value="Unassembled WGS sequence"/>
</dbReference>
<dbReference type="PANTHER" id="PTHR33639">
    <property type="entry name" value="THIOL-DISULFIDE OXIDOREDUCTASE DCC"/>
    <property type="match status" value="1"/>
</dbReference>
<reference evidence="1" key="1">
    <citation type="submission" date="2015-02" db="EMBL/GenBank/DDBJ databases">
        <title>Genome Assembly of Bacillaceae bacterium MTCC 8252.</title>
        <authorList>
            <person name="Verma A."/>
            <person name="Khatri I."/>
            <person name="Mual P."/>
            <person name="Subramanian S."/>
            <person name="Krishnamurthi S."/>
        </authorList>
    </citation>
    <scope>NUCLEOTIDE SEQUENCE [LARGE SCALE GENOMIC DNA]</scope>
    <source>
        <strain evidence="1">MTCC 8252</strain>
    </source>
</reference>
<dbReference type="PANTHER" id="PTHR33639:SF2">
    <property type="entry name" value="DUF393 DOMAIN-CONTAINING PROTEIN"/>
    <property type="match status" value="1"/>
</dbReference>
<sequence length="134" mass="15682">MVNTHKYPVVLFDGDCNFCDASVQFILNRDPEGLFHFASLQSEAGEELREKHQVRDDVDSMVLIEGDKVYYKSTAALRIARHLKGAWKLLYAFVLIPRPIREFAYDYLAKNRYKWFGQKQSCMLPPPHIRARFL</sequence>
<dbReference type="AlphaFoldDB" id="A0A0F5I6C0"/>